<dbReference type="PRINTS" id="PR00080">
    <property type="entry name" value="SDRFAMILY"/>
</dbReference>
<gene>
    <name evidence="1" type="ORF">ACFQY0_02180</name>
</gene>
<comment type="caution">
    <text evidence="1">The sequence shown here is derived from an EMBL/GenBank/DDBJ whole genome shotgun (WGS) entry which is preliminary data.</text>
</comment>
<dbReference type="EMBL" id="JBHTBS010000001">
    <property type="protein sequence ID" value="MFC7335972.1"/>
    <property type="molecule type" value="Genomic_DNA"/>
</dbReference>
<dbReference type="RefSeq" id="WP_379708617.1">
    <property type="nucleotide sequence ID" value="NZ_JBHTBS010000001.1"/>
</dbReference>
<proteinExistence type="predicted"/>
<dbReference type="CDD" id="cd05233">
    <property type="entry name" value="SDR_c"/>
    <property type="match status" value="1"/>
</dbReference>
<evidence type="ECO:0000313" key="2">
    <source>
        <dbReference type="Proteomes" id="UP001596472"/>
    </source>
</evidence>
<dbReference type="PANTHER" id="PTHR43975:SF2">
    <property type="entry name" value="EG:BACR7A4.14 PROTEIN-RELATED"/>
    <property type="match status" value="1"/>
</dbReference>
<dbReference type="PANTHER" id="PTHR43975">
    <property type="entry name" value="ZGC:101858"/>
    <property type="match status" value="1"/>
</dbReference>
<dbReference type="InterPro" id="IPR002347">
    <property type="entry name" value="SDR_fam"/>
</dbReference>
<name>A0ABW2L3B6_9BACT</name>
<dbReference type="PRINTS" id="PR00081">
    <property type="entry name" value="GDHRDH"/>
</dbReference>
<dbReference type="NCBIfam" id="NF004203">
    <property type="entry name" value="PRK05653.2-4"/>
    <property type="match status" value="1"/>
</dbReference>
<organism evidence="1 2">
    <name type="scientific">Haloferula chungangensis</name>
    <dbReference type="NCBI Taxonomy" id="1048331"/>
    <lineage>
        <taxon>Bacteria</taxon>
        <taxon>Pseudomonadati</taxon>
        <taxon>Verrucomicrobiota</taxon>
        <taxon>Verrucomicrobiia</taxon>
        <taxon>Verrucomicrobiales</taxon>
        <taxon>Verrucomicrobiaceae</taxon>
        <taxon>Haloferula</taxon>
    </lineage>
</organism>
<dbReference type="Proteomes" id="UP001596472">
    <property type="component" value="Unassembled WGS sequence"/>
</dbReference>
<dbReference type="Gene3D" id="3.40.50.720">
    <property type="entry name" value="NAD(P)-binding Rossmann-like Domain"/>
    <property type="match status" value="1"/>
</dbReference>
<accession>A0ABW2L3B6</accession>
<dbReference type="Pfam" id="PF13561">
    <property type="entry name" value="adh_short_C2"/>
    <property type="match status" value="1"/>
</dbReference>
<evidence type="ECO:0000313" key="1">
    <source>
        <dbReference type="EMBL" id="MFC7335972.1"/>
    </source>
</evidence>
<protein>
    <submittedName>
        <fullName evidence="1">SDR family oxidoreductase</fullName>
    </submittedName>
</protein>
<dbReference type="SUPFAM" id="SSF51735">
    <property type="entry name" value="NAD(P)-binding Rossmann-fold domains"/>
    <property type="match status" value="1"/>
</dbReference>
<sequence>MKRSKFDMNGFRALVTGAGSGIGRSTAISLAKAGAKVALLSRSPEELEEVASQMGGEKAGHLILSADISKNDEMQSAFRQIEESWGRLDHVVANAGINGVWAPLSEIKVAEWEKTLGINLTGTFLTVKLALPFLKKSRGAVVIVSSVNGNRMFSNSGATAYACSKAAQVAFSRMTALEFAEHGIRVNAVCPGAIRTQIDDSTELRDIGELHLPVEFPEGQVPLNDGRAGSSEQVADAILYLLSDAASHVTGTEIYVDGAQSLFQG</sequence>
<keyword evidence="2" id="KW-1185">Reference proteome</keyword>
<dbReference type="InterPro" id="IPR036291">
    <property type="entry name" value="NAD(P)-bd_dom_sf"/>
</dbReference>
<reference evidence="2" key="1">
    <citation type="journal article" date="2019" name="Int. J. Syst. Evol. Microbiol.">
        <title>The Global Catalogue of Microorganisms (GCM) 10K type strain sequencing project: providing services to taxonomists for standard genome sequencing and annotation.</title>
        <authorList>
            <consortium name="The Broad Institute Genomics Platform"/>
            <consortium name="The Broad Institute Genome Sequencing Center for Infectious Disease"/>
            <person name="Wu L."/>
            <person name="Ma J."/>
        </authorList>
    </citation>
    <scope>NUCLEOTIDE SEQUENCE [LARGE SCALE GENOMIC DNA]</scope>
    <source>
        <strain evidence="2">CGMCC 4.1467</strain>
    </source>
</reference>